<evidence type="ECO:0000256" key="1">
    <source>
        <dbReference type="ARBA" id="ARBA00009199"/>
    </source>
</evidence>
<dbReference type="InterPro" id="IPR000120">
    <property type="entry name" value="Amidase"/>
</dbReference>
<organism evidence="3 4">
    <name type="scientific">Neomesorhizobium albiziae</name>
    <dbReference type="NCBI Taxonomy" id="335020"/>
    <lineage>
        <taxon>Bacteria</taxon>
        <taxon>Pseudomonadati</taxon>
        <taxon>Pseudomonadota</taxon>
        <taxon>Alphaproteobacteria</taxon>
        <taxon>Hyphomicrobiales</taxon>
        <taxon>Phyllobacteriaceae</taxon>
        <taxon>Neomesorhizobium</taxon>
    </lineage>
</organism>
<reference evidence="3 4" key="1">
    <citation type="submission" date="2016-10" db="EMBL/GenBank/DDBJ databases">
        <authorList>
            <person name="Varghese N."/>
            <person name="Submissions S."/>
        </authorList>
    </citation>
    <scope>NUCLEOTIDE SEQUENCE [LARGE SCALE GENOMIC DNA]</scope>
    <source>
        <strain evidence="3 4">DSM 21822</strain>
    </source>
</reference>
<dbReference type="EMBL" id="FOSL01000055">
    <property type="protein sequence ID" value="SFL20089.1"/>
    <property type="molecule type" value="Genomic_DNA"/>
</dbReference>
<name>A0A1I4FRJ7_9HYPH</name>
<dbReference type="PANTHER" id="PTHR11895">
    <property type="entry name" value="TRANSAMIDASE"/>
    <property type="match status" value="1"/>
</dbReference>
<keyword evidence="4" id="KW-1185">Reference proteome</keyword>
<protein>
    <submittedName>
        <fullName evidence="3">Amidase</fullName>
    </submittedName>
</protein>
<evidence type="ECO:0000259" key="2">
    <source>
        <dbReference type="Pfam" id="PF01425"/>
    </source>
</evidence>
<evidence type="ECO:0000313" key="3">
    <source>
        <dbReference type="EMBL" id="SFL20089.1"/>
    </source>
</evidence>
<dbReference type="SUPFAM" id="SSF75304">
    <property type="entry name" value="Amidase signature (AS) enzymes"/>
    <property type="match status" value="1"/>
</dbReference>
<sequence>MTRLSGNLDPAYIQREGAAVDHLSEAATLKAAPADITEPLLSAYGKSGASMDEMLSLSVRDVAEHIEIGSMKAEAYAARLLKQYAAHKDLNTVIFIDENRVLADARAIDQTRAKGDKLAPLTGVPVGVKDQADVAGYPTTAGNIALKDYIAKKSAWVVQQVVNNGAVVFAKLNCAAMIGQVLPRLNGATSSNPYFGFVRNPYDLTRIPGGSSGGSGAAVAARIVPVAIGEDCKSLNFI</sequence>
<gene>
    <name evidence="3" type="ORF">SAMN04488498_15511</name>
</gene>
<comment type="similarity">
    <text evidence="1">Belongs to the amidase family.</text>
</comment>
<dbReference type="AlphaFoldDB" id="A0A1I4FRJ7"/>
<dbReference type="Pfam" id="PF01425">
    <property type="entry name" value="Amidase"/>
    <property type="match status" value="1"/>
</dbReference>
<accession>A0A1I4FRJ7</accession>
<dbReference type="Proteomes" id="UP000323300">
    <property type="component" value="Unassembled WGS sequence"/>
</dbReference>
<feature type="domain" description="Amidase" evidence="2">
    <location>
        <begin position="81"/>
        <end position="231"/>
    </location>
</feature>
<dbReference type="PANTHER" id="PTHR11895:SF7">
    <property type="entry name" value="GLUTAMYL-TRNA(GLN) AMIDOTRANSFERASE SUBUNIT A, MITOCHONDRIAL"/>
    <property type="match status" value="1"/>
</dbReference>
<dbReference type="InterPro" id="IPR036928">
    <property type="entry name" value="AS_sf"/>
</dbReference>
<evidence type="ECO:0000313" key="4">
    <source>
        <dbReference type="Proteomes" id="UP000323300"/>
    </source>
</evidence>
<proteinExistence type="inferred from homology"/>
<dbReference type="GO" id="GO:0003824">
    <property type="term" value="F:catalytic activity"/>
    <property type="evidence" value="ECO:0007669"/>
    <property type="project" value="InterPro"/>
</dbReference>
<dbReference type="Gene3D" id="3.90.1300.10">
    <property type="entry name" value="Amidase signature (AS) domain"/>
    <property type="match status" value="1"/>
</dbReference>
<dbReference type="InterPro" id="IPR023631">
    <property type="entry name" value="Amidase_dom"/>
</dbReference>